<gene>
    <name evidence="3" type="ORF">JOE66_000909</name>
</gene>
<feature type="region of interest" description="Disordered" evidence="1">
    <location>
        <begin position="107"/>
        <end position="143"/>
    </location>
</feature>
<dbReference type="Proteomes" id="UP000776164">
    <property type="component" value="Unassembled WGS sequence"/>
</dbReference>
<proteinExistence type="predicted"/>
<evidence type="ECO:0000313" key="4">
    <source>
        <dbReference type="Proteomes" id="UP000776164"/>
    </source>
</evidence>
<dbReference type="GO" id="GO:0004519">
    <property type="term" value="F:endonuclease activity"/>
    <property type="evidence" value="ECO:0007669"/>
    <property type="project" value="UniProtKB-KW"/>
</dbReference>
<protein>
    <submittedName>
        <fullName evidence="3">Very-short-patch-repair endonuclease</fullName>
    </submittedName>
</protein>
<organism evidence="3 4">
    <name type="scientific">Subtercola frigoramans</name>
    <dbReference type="NCBI Taxonomy" id="120298"/>
    <lineage>
        <taxon>Bacteria</taxon>
        <taxon>Bacillati</taxon>
        <taxon>Actinomycetota</taxon>
        <taxon>Actinomycetes</taxon>
        <taxon>Micrococcales</taxon>
        <taxon>Microbacteriaceae</taxon>
        <taxon>Subtercola</taxon>
    </lineage>
</organism>
<dbReference type="Pfam" id="PF14311">
    <property type="entry name" value="DUF4379"/>
    <property type="match status" value="1"/>
</dbReference>
<dbReference type="RefSeq" id="WP_205107145.1">
    <property type="nucleotide sequence ID" value="NZ_BAAAHT010000013.1"/>
</dbReference>
<sequence>MAENVQAWWSRRQRSKGRALPYEIGTYRGEWERYPVLIRQYHPELNHHITLTQIPPAAEVYLLWQCDTGHLFVATPEEQRSRPGRTRRRSSWCPECTELAVPRRKAYSRRATLPDRPARQAAPTPGSVSPGEAFVSPRAPRPSSAAEARLRQLLAERLEVDLSANAVKTSRPFFTHVEVWPDFVIPELRVAIEYDTVGRYGLEHVGKREETDRRKDRLLRAVGWEVVRIRCGKLQPLGPFDLTATAVSDRLIDRLLDALRDIRGDLIVNAYLAPIIPSRRQTGPQVALHPPLTAD</sequence>
<keyword evidence="3" id="KW-0255">Endonuclease</keyword>
<dbReference type="EMBL" id="JAFBBU010000001">
    <property type="protein sequence ID" value="MBM7471275.1"/>
    <property type="molecule type" value="Genomic_DNA"/>
</dbReference>
<keyword evidence="3" id="KW-0540">Nuclease</keyword>
<evidence type="ECO:0000259" key="2">
    <source>
        <dbReference type="Pfam" id="PF14311"/>
    </source>
</evidence>
<comment type="caution">
    <text evidence="3">The sequence shown here is derived from an EMBL/GenBank/DDBJ whole genome shotgun (WGS) entry which is preliminary data.</text>
</comment>
<feature type="domain" description="Treble clef zinc finger" evidence="2">
    <location>
        <begin position="37"/>
        <end position="97"/>
    </location>
</feature>
<reference evidence="3 4" key="1">
    <citation type="submission" date="2021-01" db="EMBL/GenBank/DDBJ databases">
        <title>Sequencing the genomes of 1000 actinobacteria strains.</title>
        <authorList>
            <person name="Klenk H.-P."/>
        </authorList>
    </citation>
    <scope>NUCLEOTIDE SEQUENCE [LARGE SCALE GENOMIC DNA]</scope>
    <source>
        <strain evidence="3 4">DSM 13057</strain>
    </source>
</reference>
<accession>A0ABS2L3F5</accession>
<dbReference type="InterPro" id="IPR025487">
    <property type="entry name" value="DUF4379"/>
</dbReference>
<keyword evidence="3" id="KW-0378">Hydrolase</keyword>
<evidence type="ECO:0000256" key="1">
    <source>
        <dbReference type="SAM" id="MobiDB-lite"/>
    </source>
</evidence>
<name>A0ABS2L3F5_9MICO</name>
<dbReference type="Gene3D" id="3.40.960.10">
    <property type="entry name" value="VSR Endonuclease"/>
    <property type="match status" value="1"/>
</dbReference>
<keyword evidence="4" id="KW-1185">Reference proteome</keyword>
<evidence type="ECO:0000313" key="3">
    <source>
        <dbReference type="EMBL" id="MBM7471275.1"/>
    </source>
</evidence>